<dbReference type="PANTHER" id="PTHR46985">
    <property type="entry name" value="NACHT, LRR AND PYD DOMAINS-CONTAINING PROTEIN 1"/>
    <property type="match status" value="1"/>
</dbReference>
<keyword evidence="5" id="KW-0732">Signal</keyword>
<evidence type="ECO:0000256" key="5">
    <source>
        <dbReference type="SAM" id="SignalP"/>
    </source>
</evidence>
<keyword evidence="8" id="KW-1185">Reference proteome</keyword>
<keyword evidence="4" id="KW-0391">Immunity</keyword>
<evidence type="ECO:0000313" key="7">
    <source>
        <dbReference type="Ensembl" id="ENSCSRP00000021567.1"/>
    </source>
</evidence>
<sequence>SQELCRVHLALLNLALSSPFLSVPCRVHLPGAGSFRCSETELGFEVRAAVTVQYRYDSWDQHLREWSTPEWLVIGPLFNIQAEPATAVAAVHLPHFLCLAGTVTDISQMRIIHFTDEGMTLEEPTGVRPSHVVLENPSFSLYGVIFICLSCLRIPVHSLVLIYQALRLADTTLHLYLIPNDWISSLRILLWKVHSPSH</sequence>
<dbReference type="GO" id="GO:0045087">
    <property type="term" value="P:innate immune response"/>
    <property type="evidence" value="ECO:0007669"/>
    <property type="project" value="UniProtKB-KW"/>
</dbReference>
<name>A0A8C3XTI5_CHESE</name>
<keyword evidence="3" id="KW-0399">Innate immunity</keyword>
<evidence type="ECO:0000259" key="6">
    <source>
        <dbReference type="PROSITE" id="PS51830"/>
    </source>
</evidence>
<feature type="signal peptide" evidence="5">
    <location>
        <begin position="1"/>
        <end position="17"/>
    </location>
</feature>
<keyword evidence="2" id="KW-0963">Cytoplasm</keyword>
<dbReference type="AlphaFoldDB" id="A0A8C3XTI5"/>
<dbReference type="PROSITE" id="PS51830">
    <property type="entry name" value="FIIND"/>
    <property type="match status" value="1"/>
</dbReference>
<dbReference type="InterPro" id="IPR051249">
    <property type="entry name" value="NLRP_Inflammasome"/>
</dbReference>
<organism evidence="7 8">
    <name type="scientific">Chelydra serpentina</name>
    <name type="common">Snapping turtle</name>
    <name type="synonym">Testudo serpentina</name>
    <dbReference type="NCBI Taxonomy" id="8475"/>
    <lineage>
        <taxon>Eukaryota</taxon>
        <taxon>Metazoa</taxon>
        <taxon>Chordata</taxon>
        <taxon>Craniata</taxon>
        <taxon>Vertebrata</taxon>
        <taxon>Euteleostomi</taxon>
        <taxon>Archelosauria</taxon>
        <taxon>Testudinata</taxon>
        <taxon>Testudines</taxon>
        <taxon>Cryptodira</taxon>
        <taxon>Durocryptodira</taxon>
        <taxon>Americhelydia</taxon>
        <taxon>Chelydroidea</taxon>
        <taxon>Chelydridae</taxon>
        <taxon>Chelydra</taxon>
    </lineage>
</organism>
<evidence type="ECO:0000256" key="4">
    <source>
        <dbReference type="ARBA" id="ARBA00022859"/>
    </source>
</evidence>
<evidence type="ECO:0000256" key="2">
    <source>
        <dbReference type="ARBA" id="ARBA00022490"/>
    </source>
</evidence>
<reference evidence="7" key="1">
    <citation type="submission" date="2025-08" db="UniProtKB">
        <authorList>
            <consortium name="Ensembl"/>
        </authorList>
    </citation>
    <scope>IDENTIFICATION</scope>
</reference>
<comment type="subcellular location">
    <subcellularLocation>
        <location evidence="1">Cytoplasm</location>
        <location evidence="1">Cytosol</location>
    </subcellularLocation>
</comment>
<protein>
    <recommendedName>
        <fullName evidence="6">FIIND domain-containing protein</fullName>
    </recommendedName>
</protein>
<dbReference type="Pfam" id="PF13553">
    <property type="entry name" value="FIIND"/>
    <property type="match status" value="1"/>
</dbReference>
<dbReference type="GO" id="GO:0061702">
    <property type="term" value="C:canonical inflammasome complex"/>
    <property type="evidence" value="ECO:0007669"/>
    <property type="project" value="TreeGrafter"/>
</dbReference>
<evidence type="ECO:0000256" key="1">
    <source>
        <dbReference type="ARBA" id="ARBA00004514"/>
    </source>
</evidence>
<dbReference type="PANTHER" id="PTHR46985:SF4">
    <property type="entry name" value="CASPASE RECRUITMENT DOMAIN-CONTAINING PROTEIN 8"/>
    <property type="match status" value="1"/>
</dbReference>
<feature type="domain" description="FIIND" evidence="6">
    <location>
        <begin position="5"/>
        <end position="198"/>
    </location>
</feature>
<reference evidence="7" key="2">
    <citation type="submission" date="2025-09" db="UniProtKB">
        <authorList>
            <consortium name="Ensembl"/>
        </authorList>
    </citation>
    <scope>IDENTIFICATION</scope>
</reference>
<dbReference type="InterPro" id="IPR025307">
    <property type="entry name" value="FIIND_dom"/>
</dbReference>
<proteinExistence type="predicted"/>
<evidence type="ECO:0000256" key="3">
    <source>
        <dbReference type="ARBA" id="ARBA00022588"/>
    </source>
</evidence>
<dbReference type="Proteomes" id="UP000694403">
    <property type="component" value="Unplaced"/>
</dbReference>
<feature type="chain" id="PRO_5034436549" description="FIIND domain-containing protein" evidence="5">
    <location>
        <begin position="18"/>
        <end position="198"/>
    </location>
</feature>
<accession>A0A8C3XTI5</accession>
<evidence type="ECO:0000313" key="8">
    <source>
        <dbReference type="Proteomes" id="UP000694403"/>
    </source>
</evidence>
<dbReference type="Ensembl" id="ENSCSRT00000022522.1">
    <property type="protein sequence ID" value="ENSCSRP00000021567.1"/>
    <property type="gene ID" value="ENSCSRG00000016316.1"/>
</dbReference>